<protein>
    <submittedName>
        <fullName evidence="1">Uncharacterized protein</fullName>
    </submittedName>
</protein>
<evidence type="ECO:0000313" key="1">
    <source>
        <dbReference type="EMBL" id="SVE22570.1"/>
    </source>
</evidence>
<proteinExistence type="predicted"/>
<dbReference type="AlphaFoldDB" id="A0A383BRV7"/>
<gene>
    <name evidence="1" type="ORF">METZ01_LOCUS475424</name>
</gene>
<accession>A0A383BRV7</accession>
<name>A0A383BRV7_9ZZZZ</name>
<dbReference type="EMBL" id="UINC01202660">
    <property type="protein sequence ID" value="SVE22570.1"/>
    <property type="molecule type" value="Genomic_DNA"/>
</dbReference>
<sequence>MADRISHQVVLDPDRDAEKYSYEKDAWDAVQLSEDSYRQQIIEQI</sequence>
<organism evidence="1">
    <name type="scientific">marine metagenome</name>
    <dbReference type="NCBI Taxonomy" id="408172"/>
    <lineage>
        <taxon>unclassified sequences</taxon>
        <taxon>metagenomes</taxon>
        <taxon>ecological metagenomes</taxon>
    </lineage>
</organism>
<reference evidence="1" key="1">
    <citation type="submission" date="2018-05" db="EMBL/GenBank/DDBJ databases">
        <authorList>
            <person name="Lanie J.A."/>
            <person name="Ng W.-L."/>
            <person name="Kazmierczak K.M."/>
            <person name="Andrzejewski T.M."/>
            <person name="Davidsen T.M."/>
            <person name="Wayne K.J."/>
            <person name="Tettelin H."/>
            <person name="Glass J.I."/>
            <person name="Rusch D."/>
            <person name="Podicherti R."/>
            <person name="Tsui H.-C.T."/>
            <person name="Winkler M.E."/>
        </authorList>
    </citation>
    <scope>NUCLEOTIDE SEQUENCE</scope>
</reference>